<name>A0A9P7J6X5_9AGAM</name>
<dbReference type="OrthoDB" id="3044497at2759"/>
<keyword evidence="2" id="KW-1185">Reference proteome</keyword>
<comment type="caution">
    <text evidence="1">The sequence shown here is derived from an EMBL/GenBank/DDBJ whole genome shotgun (WGS) entry which is preliminary data.</text>
</comment>
<gene>
    <name evidence="1" type="ORF">BJ212DRAFT_1283048</name>
</gene>
<evidence type="ECO:0008006" key="3">
    <source>
        <dbReference type="Google" id="ProtNLM"/>
    </source>
</evidence>
<dbReference type="EMBL" id="JABBWG010000049">
    <property type="protein sequence ID" value="KAG1805996.1"/>
    <property type="molecule type" value="Genomic_DNA"/>
</dbReference>
<sequence length="59" mass="6416">KAPSPHCPHCLNMNETMSHLLLDCPSYCCDRHALVVTLGQKATSLPFLLSSPLATQPLI</sequence>
<accession>A0A9P7J6X5</accession>
<protein>
    <recommendedName>
        <fullName evidence="3">Reverse transcriptase zinc-binding domain-containing protein</fullName>
    </recommendedName>
</protein>
<dbReference type="Proteomes" id="UP000807769">
    <property type="component" value="Unassembled WGS sequence"/>
</dbReference>
<evidence type="ECO:0000313" key="1">
    <source>
        <dbReference type="EMBL" id="KAG1805996.1"/>
    </source>
</evidence>
<reference evidence="1" key="1">
    <citation type="journal article" date="2020" name="New Phytol.">
        <title>Comparative genomics reveals dynamic genome evolution in host specialist ectomycorrhizal fungi.</title>
        <authorList>
            <person name="Lofgren L.A."/>
            <person name="Nguyen N.H."/>
            <person name="Vilgalys R."/>
            <person name="Ruytinx J."/>
            <person name="Liao H.L."/>
            <person name="Branco S."/>
            <person name="Kuo A."/>
            <person name="LaButti K."/>
            <person name="Lipzen A."/>
            <person name="Andreopoulos W."/>
            <person name="Pangilinan J."/>
            <person name="Riley R."/>
            <person name="Hundley H."/>
            <person name="Na H."/>
            <person name="Barry K."/>
            <person name="Grigoriev I.V."/>
            <person name="Stajich J.E."/>
            <person name="Kennedy P.G."/>
        </authorList>
    </citation>
    <scope>NUCLEOTIDE SEQUENCE</scope>
    <source>
        <strain evidence="1">MN1</strain>
    </source>
</reference>
<dbReference type="GeneID" id="64625740"/>
<evidence type="ECO:0000313" key="2">
    <source>
        <dbReference type="Proteomes" id="UP000807769"/>
    </source>
</evidence>
<feature type="non-terminal residue" evidence="1">
    <location>
        <position position="1"/>
    </location>
</feature>
<dbReference type="AlphaFoldDB" id="A0A9P7J6X5"/>
<dbReference type="RefSeq" id="XP_041187572.1">
    <property type="nucleotide sequence ID" value="XM_041331723.1"/>
</dbReference>
<organism evidence="1 2">
    <name type="scientific">Suillus subaureus</name>
    <dbReference type="NCBI Taxonomy" id="48587"/>
    <lineage>
        <taxon>Eukaryota</taxon>
        <taxon>Fungi</taxon>
        <taxon>Dikarya</taxon>
        <taxon>Basidiomycota</taxon>
        <taxon>Agaricomycotina</taxon>
        <taxon>Agaricomycetes</taxon>
        <taxon>Agaricomycetidae</taxon>
        <taxon>Boletales</taxon>
        <taxon>Suillineae</taxon>
        <taxon>Suillaceae</taxon>
        <taxon>Suillus</taxon>
    </lineage>
</organism>
<proteinExistence type="predicted"/>